<accession>A0A4P9K5U8</accession>
<dbReference type="GO" id="GO:0005829">
    <property type="term" value="C:cytosol"/>
    <property type="evidence" value="ECO:0007669"/>
    <property type="project" value="TreeGrafter"/>
</dbReference>
<evidence type="ECO:0000256" key="6">
    <source>
        <dbReference type="ARBA" id="ARBA00022723"/>
    </source>
</evidence>
<keyword evidence="10 12" id="KW-0648">Protein biosynthesis</keyword>
<dbReference type="NCBIfam" id="TIGR00435">
    <property type="entry name" value="cysS"/>
    <property type="match status" value="1"/>
</dbReference>
<dbReference type="GO" id="GO:0006423">
    <property type="term" value="P:cysteinyl-tRNA aminoacylation"/>
    <property type="evidence" value="ECO:0007669"/>
    <property type="project" value="UniProtKB-UniRule"/>
</dbReference>
<comment type="subcellular location">
    <subcellularLocation>
        <location evidence="1 12">Cytoplasm</location>
    </subcellularLocation>
</comment>
<dbReference type="CDD" id="cd00672">
    <property type="entry name" value="CysRS_core"/>
    <property type="match status" value="1"/>
</dbReference>
<evidence type="ECO:0000256" key="7">
    <source>
        <dbReference type="ARBA" id="ARBA00022741"/>
    </source>
</evidence>
<feature type="binding site" evidence="12">
    <location>
        <position position="235"/>
    </location>
    <ligand>
        <name>Zn(2+)</name>
        <dbReference type="ChEBI" id="CHEBI:29105"/>
    </ligand>
</feature>
<dbReference type="PRINTS" id="PR00983">
    <property type="entry name" value="TRNASYNTHCYS"/>
</dbReference>
<dbReference type="EC" id="6.1.1.16" evidence="12"/>
<gene>
    <name evidence="12" type="primary">cysS</name>
    <name evidence="14" type="ORF">FE785_06870</name>
</gene>
<dbReference type="InterPro" id="IPR032678">
    <property type="entry name" value="tRNA-synt_1_cat_dom"/>
</dbReference>
<proteinExistence type="inferred from homology"/>
<keyword evidence="15" id="KW-1185">Reference proteome</keyword>
<feature type="domain" description="Cysteinyl-tRNA synthetase class Ia DALR" evidence="13">
    <location>
        <begin position="344"/>
        <end position="399"/>
    </location>
</feature>
<reference evidence="14 15" key="1">
    <citation type="submission" date="2019-05" db="EMBL/GenBank/DDBJ databases">
        <title>Thiomicrorhabdus sediminis sp. nov, a novel sulfur-oxidizing bacterium isolated from coastal sediment.</title>
        <authorList>
            <person name="Liu X."/>
        </authorList>
    </citation>
    <scope>NUCLEOTIDE SEQUENCE [LARGE SCALE GENOMIC DNA]</scope>
    <source>
        <strain evidence="14 15">G1</strain>
    </source>
</reference>
<keyword evidence="9 12" id="KW-0067">ATP-binding</keyword>
<evidence type="ECO:0000256" key="8">
    <source>
        <dbReference type="ARBA" id="ARBA00022833"/>
    </source>
</evidence>
<evidence type="ECO:0000256" key="3">
    <source>
        <dbReference type="ARBA" id="ARBA00011245"/>
    </source>
</evidence>
<keyword evidence="6 12" id="KW-0479">Metal-binding</keyword>
<comment type="catalytic activity">
    <reaction evidence="12">
        <text>tRNA(Cys) + L-cysteine + ATP = L-cysteinyl-tRNA(Cys) + AMP + diphosphate</text>
        <dbReference type="Rhea" id="RHEA:17773"/>
        <dbReference type="Rhea" id="RHEA-COMP:9661"/>
        <dbReference type="Rhea" id="RHEA-COMP:9679"/>
        <dbReference type="ChEBI" id="CHEBI:30616"/>
        <dbReference type="ChEBI" id="CHEBI:33019"/>
        <dbReference type="ChEBI" id="CHEBI:35235"/>
        <dbReference type="ChEBI" id="CHEBI:78442"/>
        <dbReference type="ChEBI" id="CHEBI:78517"/>
        <dbReference type="ChEBI" id="CHEBI:456215"/>
        <dbReference type="EC" id="6.1.1.16"/>
    </reaction>
</comment>
<dbReference type="Proteomes" id="UP000304864">
    <property type="component" value="Chromosome"/>
</dbReference>
<dbReference type="InterPro" id="IPR015273">
    <property type="entry name" value="Cys-tRNA-synt_Ia_DALR"/>
</dbReference>
<feature type="binding site" evidence="12">
    <location>
        <position position="270"/>
    </location>
    <ligand>
        <name>ATP</name>
        <dbReference type="ChEBI" id="CHEBI:30616"/>
    </ligand>
</feature>
<keyword evidence="11 12" id="KW-0030">Aminoacyl-tRNA synthetase</keyword>
<keyword evidence="7 12" id="KW-0547">Nucleotide-binding</keyword>
<comment type="cofactor">
    <cofactor evidence="12">
        <name>Zn(2+)</name>
        <dbReference type="ChEBI" id="CHEBI:29105"/>
    </cofactor>
    <text evidence="12">Binds 1 zinc ion per subunit.</text>
</comment>
<feature type="binding site" evidence="12">
    <location>
        <position position="29"/>
    </location>
    <ligand>
        <name>Zn(2+)</name>
        <dbReference type="ChEBI" id="CHEBI:29105"/>
    </ligand>
</feature>
<dbReference type="AlphaFoldDB" id="A0A4P9K5U8"/>
<dbReference type="Pfam" id="PF09190">
    <property type="entry name" value="DALR_2"/>
    <property type="match status" value="1"/>
</dbReference>
<dbReference type="GO" id="GO:0005524">
    <property type="term" value="F:ATP binding"/>
    <property type="evidence" value="ECO:0007669"/>
    <property type="project" value="UniProtKB-UniRule"/>
</dbReference>
<organism evidence="14 15">
    <name type="scientific">Thiomicrorhabdus sediminis</name>
    <dbReference type="NCBI Taxonomy" id="2580412"/>
    <lineage>
        <taxon>Bacteria</taxon>
        <taxon>Pseudomonadati</taxon>
        <taxon>Pseudomonadota</taxon>
        <taxon>Gammaproteobacteria</taxon>
        <taxon>Thiotrichales</taxon>
        <taxon>Piscirickettsiaceae</taxon>
        <taxon>Thiomicrorhabdus</taxon>
    </lineage>
</organism>
<dbReference type="EMBL" id="CP040602">
    <property type="protein sequence ID" value="QCU90372.1"/>
    <property type="molecule type" value="Genomic_DNA"/>
</dbReference>
<dbReference type="Pfam" id="PF01406">
    <property type="entry name" value="tRNA-synt_1e"/>
    <property type="match status" value="1"/>
</dbReference>
<dbReference type="PANTHER" id="PTHR10890">
    <property type="entry name" value="CYSTEINYL-TRNA SYNTHETASE"/>
    <property type="match status" value="1"/>
</dbReference>
<feature type="binding site" evidence="12">
    <location>
        <position position="239"/>
    </location>
    <ligand>
        <name>Zn(2+)</name>
        <dbReference type="ChEBI" id="CHEBI:29105"/>
    </ligand>
</feature>
<dbReference type="FunFam" id="3.40.50.620:FF:000009">
    <property type="entry name" value="Cysteine--tRNA ligase"/>
    <property type="match status" value="1"/>
</dbReference>
<dbReference type="HAMAP" id="MF_00041">
    <property type="entry name" value="Cys_tRNA_synth"/>
    <property type="match status" value="1"/>
</dbReference>
<dbReference type="OrthoDB" id="9815130at2"/>
<evidence type="ECO:0000313" key="14">
    <source>
        <dbReference type="EMBL" id="QCU90372.1"/>
    </source>
</evidence>
<evidence type="ECO:0000256" key="12">
    <source>
        <dbReference type="HAMAP-Rule" id="MF_00041"/>
    </source>
</evidence>
<dbReference type="InterPro" id="IPR015803">
    <property type="entry name" value="Cys-tRNA-ligase"/>
</dbReference>
<evidence type="ECO:0000256" key="9">
    <source>
        <dbReference type="ARBA" id="ARBA00022840"/>
    </source>
</evidence>
<evidence type="ECO:0000256" key="2">
    <source>
        <dbReference type="ARBA" id="ARBA00005594"/>
    </source>
</evidence>
<dbReference type="InterPro" id="IPR009080">
    <property type="entry name" value="tRNAsynth_Ia_anticodon-bd"/>
</dbReference>
<evidence type="ECO:0000256" key="4">
    <source>
        <dbReference type="ARBA" id="ARBA00022490"/>
    </source>
</evidence>
<evidence type="ECO:0000259" key="13">
    <source>
        <dbReference type="SMART" id="SM00840"/>
    </source>
</evidence>
<dbReference type="RefSeq" id="WP_138565047.1">
    <property type="nucleotide sequence ID" value="NZ_CP040602.1"/>
</dbReference>
<evidence type="ECO:0000256" key="1">
    <source>
        <dbReference type="ARBA" id="ARBA00004496"/>
    </source>
</evidence>
<name>A0A4P9K5U8_9GAMM</name>
<feature type="short sequence motif" description="'KMSKS' region" evidence="12">
    <location>
        <begin position="267"/>
        <end position="271"/>
    </location>
</feature>
<dbReference type="InterPro" id="IPR024909">
    <property type="entry name" value="Cys-tRNA/MSH_ligase"/>
</dbReference>
<keyword evidence="8 12" id="KW-0862">Zinc</keyword>
<dbReference type="Gene3D" id="3.40.50.620">
    <property type="entry name" value="HUPs"/>
    <property type="match status" value="1"/>
</dbReference>
<evidence type="ECO:0000313" key="15">
    <source>
        <dbReference type="Proteomes" id="UP000304864"/>
    </source>
</evidence>
<dbReference type="InterPro" id="IPR014729">
    <property type="entry name" value="Rossmann-like_a/b/a_fold"/>
</dbReference>
<dbReference type="PANTHER" id="PTHR10890:SF3">
    <property type="entry name" value="CYSTEINE--TRNA LIGASE, CYTOPLASMIC"/>
    <property type="match status" value="1"/>
</dbReference>
<evidence type="ECO:0000256" key="5">
    <source>
        <dbReference type="ARBA" id="ARBA00022598"/>
    </source>
</evidence>
<protein>
    <recommendedName>
        <fullName evidence="12">Cysteine--tRNA ligase</fullName>
        <ecNumber evidence="12">6.1.1.16</ecNumber>
    </recommendedName>
    <alternativeName>
        <fullName evidence="12">Cysteinyl-tRNA synthetase</fullName>
        <shortName evidence="12">CysRS</shortName>
    </alternativeName>
</protein>
<dbReference type="GO" id="GO:0004817">
    <property type="term" value="F:cysteine-tRNA ligase activity"/>
    <property type="evidence" value="ECO:0007669"/>
    <property type="project" value="UniProtKB-UniRule"/>
</dbReference>
<dbReference type="SMART" id="SM00840">
    <property type="entry name" value="DALR_2"/>
    <property type="match status" value="1"/>
</dbReference>
<sequence>MSLHIYNTETRQKELFTPIHPGKVGMYVCGVTVYDLCHIGHARVMVVFDTIVRHLRALGYDVNYVRNITDIDDKIIKRALENSESIQSLTTRMIDEMHADEAAMNVLRPDMEPKATEHMDEIRHMIETLIAKGFAYPAANGDVYFKVKAFDAYGRLSGKNLEDLAAGARVDVNEMKQDPMDFVLWKASKENEPSWDSNWGGGRPGWHIECSAMSTKCLGNHFDIHGGGMDLSFPHHENEIAQSECATGEHYVNTWMHCGFVRIDDEKMSKSLNNFFTIREVLKVYHPEVIRYFLLASHYRSPVNYSEENLDIAKASVGRLYSAIEGADMANLPAAAQDTSFEADFMAVMNDDFNTPKAMAVLFELAKEVNKSKDAALTALLIKLANQIGLLEESAESFFKSQPSTSDLSDDMIEQLIAERKQARSDKNFARSDEIRDQLAEQGIELLDSAEGTTWRRS</sequence>
<evidence type="ECO:0000256" key="10">
    <source>
        <dbReference type="ARBA" id="ARBA00022917"/>
    </source>
</evidence>
<feature type="short sequence motif" description="'HIGH' region" evidence="12">
    <location>
        <begin position="31"/>
        <end position="41"/>
    </location>
</feature>
<dbReference type="CDD" id="cd07963">
    <property type="entry name" value="Anticodon_Ia_Cys"/>
    <property type="match status" value="1"/>
</dbReference>
<dbReference type="Pfam" id="PF23493">
    <property type="entry name" value="CysS_C"/>
    <property type="match status" value="1"/>
</dbReference>
<comment type="similarity">
    <text evidence="2 12">Belongs to the class-I aminoacyl-tRNA synthetase family.</text>
</comment>
<comment type="subunit">
    <text evidence="3 12">Monomer.</text>
</comment>
<dbReference type="Gene3D" id="1.20.120.1910">
    <property type="entry name" value="Cysteine-tRNA ligase, C-terminal anti-codon recognition domain"/>
    <property type="match status" value="1"/>
</dbReference>
<dbReference type="GO" id="GO:0008270">
    <property type="term" value="F:zinc ion binding"/>
    <property type="evidence" value="ECO:0007669"/>
    <property type="project" value="UniProtKB-UniRule"/>
</dbReference>
<dbReference type="KEGG" id="thig:FE785_06870"/>
<evidence type="ECO:0000256" key="11">
    <source>
        <dbReference type="ARBA" id="ARBA00023146"/>
    </source>
</evidence>
<dbReference type="SUPFAM" id="SSF47323">
    <property type="entry name" value="Anticodon-binding domain of a subclass of class I aminoacyl-tRNA synthetases"/>
    <property type="match status" value="1"/>
</dbReference>
<keyword evidence="5 12" id="KW-0436">Ligase</keyword>
<dbReference type="InterPro" id="IPR056411">
    <property type="entry name" value="CysS_C"/>
</dbReference>
<keyword evidence="4 12" id="KW-0963">Cytoplasm</keyword>
<dbReference type="SUPFAM" id="SSF52374">
    <property type="entry name" value="Nucleotidylyl transferase"/>
    <property type="match status" value="1"/>
</dbReference>
<feature type="binding site" evidence="12">
    <location>
        <position position="210"/>
    </location>
    <ligand>
        <name>Zn(2+)</name>
        <dbReference type="ChEBI" id="CHEBI:29105"/>
    </ligand>
</feature>